<proteinExistence type="predicted"/>
<dbReference type="OrthoDB" id="8858565at2"/>
<accession>A0A5J5GE35</accession>
<sequence>MSDKRKENIHVTPDGDEGWVNQSQGKELSRHRTKEEAEEAGREEAKEAHTELKIHKKDGVISESHSYGNDPFPPRG</sequence>
<dbReference type="EMBL" id="VYKK01000005">
    <property type="protein sequence ID" value="KAA9006466.1"/>
    <property type="molecule type" value="Genomic_DNA"/>
</dbReference>
<organism evidence="2 3">
    <name type="scientific">Paenibacillus spiritus</name>
    <dbReference type="NCBI Taxonomy" id="2496557"/>
    <lineage>
        <taxon>Bacteria</taxon>
        <taxon>Bacillati</taxon>
        <taxon>Bacillota</taxon>
        <taxon>Bacilli</taxon>
        <taxon>Bacillales</taxon>
        <taxon>Paenibacillaceae</taxon>
        <taxon>Paenibacillus</taxon>
    </lineage>
</organism>
<comment type="caution">
    <text evidence="2">The sequence shown here is derived from an EMBL/GenBank/DDBJ whole genome shotgun (WGS) entry which is preliminary data.</text>
</comment>
<gene>
    <name evidence="2" type="ORF">F4V43_05810</name>
</gene>
<dbReference type="InterPro" id="IPR018691">
    <property type="entry name" value="DUF2188"/>
</dbReference>
<evidence type="ECO:0000313" key="2">
    <source>
        <dbReference type="EMBL" id="KAA9006466.1"/>
    </source>
</evidence>
<dbReference type="RefSeq" id="WP_150457296.1">
    <property type="nucleotide sequence ID" value="NZ_VYKK01000005.1"/>
</dbReference>
<dbReference type="Pfam" id="PF09954">
    <property type="entry name" value="DUF2188"/>
    <property type="match status" value="1"/>
</dbReference>
<reference evidence="2 3" key="1">
    <citation type="submission" date="2019-09" db="EMBL/GenBank/DDBJ databases">
        <title>Bacillus ochoae sp. nov., Paenibacillus whitsoniae sp. nov., Paenibacillus spiritus sp. nov. Isolated from the Mars Exploration Rover during spacecraft assembly.</title>
        <authorList>
            <person name="Seuylemezian A."/>
            <person name="Vaishampayan P."/>
        </authorList>
    </citation>
    <scope>NUCLEOTIDE SEQUENCE [LARGE SCALE GENOMIC DNA]</scope>
    <source>
        <strain evidence="2 3">MER_111</strain>
    </source>
</reference>
<protein>
    <submittedName>
        <fullName evidence="2">DUF2188 domain-containing protein</fullName>
    </submittedName>
</protein>
<dbReference type="Proteomes" id="UP000367750">
    <property type="component" value="Unassembled WGS sequence"/>
</dbReference>
<feature type="compositionally biased region" description="Basic and acidic residues" evidence="1">
    <location>
        <begin position="27"/>
        <end position="60"/>
    </location>
</feature>
<evidence type="ECO:0000256" key="1">
    <source>
        <dbReference type="SAM" id="MobiDB-lite"/>
    </source>
</evidence>
<dbReference type="AlphaFoldDB" id="A0A5J5GE35"/>
<name>A0A5J5GE35_9BACL</name>
<keyword evidence="3" id="KW-1185">Reference proteome</keyword>
<evidence type="ECO:0000313" key="3">
    <source>
        <dbReference type="Proteomes" id="UP000367750"/>
    </source>
</evidence>
<feature type="region of interest" description="Disordered" evidence="1">
    <location>
        <begin position="1"/>
        <end position="76"/>
    </location>
</feature>